<comment type="caution">
    <text evidence="6">Lacks conserved residue(s) required for the propagation of feature annotation.</text>
</comment>
<evidence type="ECO:0000256" key="5">
    <source>
        <dbReference type="ARBA" id="ARBA00048542"/>
    </source>
</evidence>
<comment type="similarity">
    <text evidence="6">Belongs to the azoreductase type 1 family.</text>
</comment>
<evidence type="ECO:0000256" key="6">
    <source>
        <dbReference type="HAMAP-Rule" id="MF_01216"/>
    </source>
</evidence>
<comment type="function">
    <text evidence="6">Quinone reductase that provides resistance to thiol-specific stress caused by electrophilic quinones.</text>
</comment>
<comment type="function">
    <text evidence="6">Also exhibits azoreductase activity. Catalyzes the reductive cleavage of the azo bond in aromatic azo compounds to the corresponding amines.</text>
</comment>
<dbReference type="GO" id="GO:0016652">
    <property type="term" value="F:oxidoreductase activity, acting on NAD(P)H as acceptor"/>
    <property type="evidence" value="ECO:0007669"/>
    <property type="project" value="UniProtKB-UniRule"/>
</dbReference>
<sequence length="208" mass="22668">MRRLLRLDSSAGGELSVTRSLTGRFASGWLAAGDDREVIARDLHADPLPHLETSELHFPPVGRLTEVAESDQQRQDEVVEQLRSADVVVIGAPMYNYSMPSTLKTWIDRIHLPGITFDLEPLPMAGKPVVLISASGAAYDPGTPTEGWDHVLPPLQIVLGDALGMDVHVVTSRLTLADRDPQLAAFSQRAEQERADAESTLDRLASTL</sequence>
<evidence type="ECO:0000256" key="4">
    <source>
        <dbReference type="ARBA" id="ARBA00023027"/>
    </source>
</evidence>
<accession>A0A4R7IYG2</accession>
<evidence type="ECO:0000313" key="9">
    <source>
        <dbReference type="Proteomes" id="UP000295371"/>
    </source>
</evidence>
<comment type="cofactor">
    <cofactor evidence="6">
        <name>FMN</name>
        <dbReference type="ChEBI" id="CHEBI:58210"/>
    </cofactor>
    <text evidence="6">Binds 1 FMN per subunit.</text>
</comment>
<comment type="subunit">
    <text evidence="6">Homodimer.</text>
</comment>
<dbReference type="EC" id="1.6.5.-" evidence="6"/>
<feature type="binding site" evidence="6">
    <location>
        <position position="10"/>
    </location>
    <ligand>
        <name>FMN</name>
        <dbReference type="ChEBI" id="CHEBI:58210"/>
    </ligand>
</feature>
<evidence type="ECO:0000256" key="1">
    <source>
        <dbReference type="ARBA" id="ARBA00022630"/>
    </source>
</evidence>
<keyword evidence="1 6" id="KW-0285">Flavoprotein</keyword>
<proteinExistence type="inferred from homology"/>
<dbReference type="GO" id="GO:0016655">
    <property type="term" value="F:oxidoreductase activity, acting on NAD(P)H, quinone or similar compound as acceptor"/>
    <property type="evidence" value="ECO:0007669"/>
    <property type="project" value="InterPro"/>
</dbReference>
<dbReference type="AlphaFoldDB" id="A0A4R7IYG2"/>
<dbReference type="Gene3D" id="3.40.50.360">
    <property type="match status" value="1"/>
</dbReference>
<dbReference type="InterPro" id="IPR023048">
    <property type="entry name" value="NADH:quinone_OxRdtase_FMN_depd"/>
</dbReference>
<dbReference type="InterPro" id="IPR050104">
    <property type="entry name" value="FMN-dep_NADH:Q_OxRdtase_AzoR1"/>
</dbReference>
<feature type="domain" description="Flavodoxin-like fold" evidence="7">
    <location>
        <begin position="3"/>
        <end position="191"/>
    </location>
</feature>
<dbReference type="EC" id="1.7.1.17" evidence="6"/>
<keyword evidence="4 6" id="KW-0520">NAD</keyword>
<dbReference type="SUPFAM" id="SSF52218">
    <property type="entry name" value="Flavoproteins"/>
    <property type="match status" value="1"/>
</dbReference>
<dbReference type="Pfam" id="PF02525">
    <property type="entry name" value="Flavodoxin_2"/>
    <property type="match status" value="1"/>
</dbReference>
<keyword evidence="9" id="KW-1185">Reference proteome</keyword>
<dbReference type="GO" id="GO:0009055">
    <property type="term" value="F:electron transfer activity"/>
    <property type="evidence" value="ECO:0007669"/>
    <property type="project" value="UniProtKB-UniRule"/>
</dbReference>
<evidence type="ECO:0000259" key="7">
    <source>
        <dbReference type="Pfam" id="PF02525"/>
    </source>
</evidence>
<keyword evidence="2 6" id="KW-0288">FMN</keyword>
<protein>
    <recommendedName>
        <fullName evidence="6">FMN dependent NADH:quinone oxidoreductase</fullName>
        <ecNumber evidence="6">1.6.5.-</ecNumber>
    </recommendedName>
    <alternativeName>
        <fullName evidence="6">Azo-dye reductase</fullName>
    </alternativeName>
    <alternativeName>
        <fullName evidence="6">FMN-dependent NADH-azo compound oxidoreductase</fullName>
    </alternativeName>
    <alternativeName>
        <fullName evidence="6">FMN-dependent NADH-azoreductase</fullName>
        <ecNumber evidence="6">1.7.1.17</ecNumber>
    </alternativeName>
</protein>
<comment type="catalytic activity">
    <reaction evidence="5">
        <text>N,N-dimethyl-1,4-phenylenediamine + anthranilate + 2 NAD(+) = 2-(4-dimethylaminophenyl)diazenylbenzoate + 2 NADH + 2 H(+)</text>
        <dbReference type="Rhea" id="RHEA:55872"/>
        <dbReference type="ChEBI" id="CHEBI:15378"/>
        <dbReference type="ChEBI" id="CHEBI:15783"/>
        <dbReference type="ChEBI" id="CHEBI:16567"/>
        <dbReference type="ChEBI" id="CHEBI:57540"/>
        <dbReference type="ChEBI" id="CHEBI:57945"/>
        <dbReference type="ChEBI" id="CHEBI:71579"/>
        <dbReference type="EC" id="1.7.1.17"/>
    </reaction>
    <physiologicalReaction direction="right-to-left" evidence="5">
        <dbReference type="Rhea" id="RHEA:55874"/>
    </physiologicalReaction>
</comment>
<comment type="caution">
    <text evidence="8">The sequence shown here is derived from an EMBL/GenBank/DDBJ whole genome shotgun (WGS) entry which is preliminary data.</text>
</comment>
<evidence type="ECO:0000256" key="2">
    <source>
        <dbReference type="ARBA" id="ARBA00022643"/>
    </source>
</evidence>
<dbReference type="GO" id="GO:0010181">
    <property type="term" value="F:FMN binding"/>
    <property type="evidence" value="ECO:0007669"/>
    <property type="project" value="UniProtKB-UniRule"/>
</dbReference>
<evidence type="ECO:0000256" key="3">
    <source>
        <dbReference type="ARBA" id="ARBA00023002"/>
    </source>
</evidence>
<gene>
    <name evidence="6" type="primary">azoR</name>
    <name evidence="8" type="ORF">CLV29_2818</name>
</gene>
<dbReference type="PANTHER" id="PTHR43741">
    <property type="entry name" value="FMN-DEPENDENT NADH-AZOREDUCTASE 1"/>
    <property type="match status" value="1"/>
</dbReference>
<comment type="catalytic activity">
    <reaction evidence="6">
        <text>2 a quinone + NADH + H(+) = 2 a 1,4-benzosemiquinone + NAD(+)</text>
        <dbReference type="Rhea" id="RHEA:65952"/>
        <dbReference type="ChEBI" id="CHEBI:15378"/>
        <dbReference type="ChEBI" id="CHEBI:57540"/>
        <dbReference type="ChEBI" id="CHEBI:57945"/>
        <dbReference type="ChEBI" id="CHEBI:132124"/>
        <dbReference type="ChEBI" id="CHEBI:134225"/>
    </reaction>
</comment>
<evidence type="ECO:0000313" key="8">
    <source>
        <dbReference type="EMBL" id="TDT29801.1"/>
    </source>
</evidence>
<dbReference type="Proteomes" id="UP000295371">
    <property type="component" value="Unassembled WGS sequence"/>
</dbReference>
<dbReference type="RefSeq" id="WP_133755739.1">
    <property type="nucleotide sequence ID" value="NZ_SOAW01000003.1"/>
</dbReference>
<dbReference type="InterPro" id="IPR029039">
    <property type="entry name" value="Flavoprotein-like_sf"/>
</dbReference>
<organism evidence="8 9">
    <name type="scientific">Naumannella halotolerans</name>
    <dbReference type="NCBI Taxonomy" id="993414"/>
    <lineage>
        <taxon>Bacteria</taxon>
        <taxon>Bacillati</taxon>
        <taxon>Actinomycetota</taxon>
        <taxon>Actinomycetes</taxon>
        <taxon>Propionibacteriales</taxon>
        <taxon>Propionibacteriaceae</taxon>
        <taxon>Naumannella</taxon>
    </lineage>
</organism>
<dbReference type="InterPro" id="IPR003680">
    <property type="entry name" value="Flavodoxin_fold"/>
</dbReference>
<dbReference type="HAMAP" id="MF_01216">
    <property type="entry name" value="Azoreductase_type1"/>
    <property type="match status" value="1"/>
</dbReference>
<reference evidence="8 9" key="1">
    <citation type="submission" date="2019-03" db="EMBL/GenBank/DDBJ databases">
        <title>Genomic Encyclopedia of Archaeal and Bacterial Type Strains, Phase II (KMG-II): from individual species to whole genera.</title>
        <authorList>
            <person name="Goeker M."/>
        </authorList>
    </citation>
    <scope>NUCLEOTIDE SEQUENCE [LARGE SCALE GENOMIC DNA]</scope>
    <source>
        <strain evidence="8 9">DSM 24323</strain>
    </source>
</reference>
<dbReference type="EMBL" id="SOAW01000003">
    <property type="protein sequence ID" value="TDT29801.1"/>
    <property type="molecule type" value="Genomic_DNA"/>
</dbReference>
<keyword evidence="3 6" id="KW-0560">Oxidoreductase</keyword>
<dbReference type="PANTHER" id="PTHR43741:SF4">
    <property type="entry name" value="FMN-DEPENDENT NADH:QUINONE OXIDOREDUCTASE"/>
    <property type="match status" value="1"/>
</dbReference>
<name>A0A4R7IYG2_9ACTN</name>
<dbReference type="OrthoDB" id="9805013at2"/>